<evidence type="ECO:0000256" key="7">
    <source>
        <dbReference type="SAM" id="MobiDB-lite"/>
    </source>
</evidence>
<evidence type="ECO:0000256" key="4">
    <source>
        <dbReference type="ARBA" id="ARBA00022729"/>
    </source>
</evidence>
<evidence type="ECO:0000313" key="12">
    <source>
        <dbReference type="EMBL" id="KAK6152717.1"/>
    </source>
</evidence>
<protein>
    <recommendedName>
        <fullName evidence="14">Transmembrane protein</fullName>
    </recommendedName>
</protein>
<dbReference type="PANTHER" id="PTHR22050">
    <property type="entry name" value="RW1 PROTEIN HOMOLOG"/>
    <property type="match status" value="1"/>
</dbReference>
<dbReference type="Pfam" id="PF24474">
    <property type="entry name" value="DUF7579"/>
    <property type="match status" value="1"/>
</dbReference>
<keyword evidence="4" id="KW-0732">Signal</keyword>
<dbReference type="Pfam" id="PF24501">
    <property type="entry name" value="Ig_TMEM131L_5"/>
    <property type="match status" value="1"/>
</dbReference>
<feature type="domain" description="Transmembrane protein 131-like N-terminal" evidence="9">
    <location>
        <begin position="267"/>
        <end position="350"/>
    </location>
</feature>
<comment type="caution">
    <text evidence="12">The sequence shown here is derived from an EMBL/GenBank/DDBJ whole genome shotgun (WGS) entry which is preliminary data.</text>
</comment>
<comment type="similarity">
    <text evidence="2">Belongs to the TMEM131 family.</text>
</comment>
<dbReference type="InterPro" id="IPR039877">
    <property type="entry name" value="TMEM131-like"/>
</dbReference>
<keyword evidence="6 8" id="KW-0472">Membrane</keyword>
<evidence type="ECO:0000256" key="5">
    <source>
        <dbReference type="ARBA" id="ARBA00022989"/>
    </source>
</evidence>
<dbReference type="EMBL" id="JABTTQ020000006">
    <property type="protein sequence ID" value="KAK6152717.1"/>
    <property type="molecule type" value="Genomic_DNA"/>
</dbReference>
<evidence type="ECO:0000259" key="10">
    <source>
        <dbReference type="Pfam" id="PF24474"/>
    </source>
</evidence>
<feature type="region of interest" description="Disordered" evidence="7">
    <location>
        <begin position="1009"/>
        <end position="1081"/>
    </location>
</feature>
<dbReference type="Proteomes" id="UP001318860">
    <property type="component" value="Unassembled WGS sequence"/>
</dbReference>
<dbReference type="Pfam" id="PF12371">
    <property type="entry name" value="TMEM131_like_N"/>
    <property type="match status" value="1"/>
</dbReference>
<reference evidence="12 13" key="1">
    <citation type="journal article" date="2021" name="Comput. Struct. Biotechnol. J.">
        <title>De novo genome assembly of the potent medicinal plant Rehmannia glutinosa using nanopore technology.</title>
        <authorList>
            <person name="Ma L."/>
            <person name="Dong C."/>
            <person name="Song C."/>
            <person name="Wang X."/>
            <person name="Zheng X."/>
            <person name="Niu Y."/>
            <person name="Chen S."/>
            <person name="Feng W."/>
        </authorList>
    </citation>
    <scope>NUCLEOTIDE SEQUENCE [LARGE SCALE GENOMIC DNA]</scope>
    <source>
        <strain evidence="12">DH-2019</strain>
    </source>
</reference>
<name>A0ABR0WZ56_REHGL</name>
<dbReference type="InterPro" id="IPR055437">
    <property type="entry name" value="TMEM131L_Ig_5"/>
</dbReference>
<evidence type="ECO:0000259" key="9">
    <source>
        <dbReference type="Pfam" id="PF12371"/>
    </source>
</evidence>
<feature type="domain" description="TMEM131L fifth Ig-like" evidence="11">
    <location>
        <begin position="873"/>
        <end position="938"/>
    </location>
</feature>
<dbReference type="PANTHER" id="PTHR22050:SF0">
    <property type="entry name" value="TRANSMEMBRANE PROTEIN 131 HOMOLOG"/>
    <property type="match status" value="1"/>
</dbReference>
<comment type="subcellular location">
    <subcellularLocation>
        <location evidence="1">Membrane</location>
        <topology evidence="1">Single-pass type I membrane protein</topology>
    </subcellularLocation>
</comment>
<evidence type="ECO:0008006" key="14">
    <source>
        <dbReference type="Google" id="ProtNLM"/>
    </source>
</evidence>
<dbReference type="InterPro" id="IPR056001">
    <property type="entry name" value="DUF7579"/>
</dbReference>
<gene>
    <name evidence="12" type="ORF">DH2020_012356</name>
</gene>
<accession>A0ABR0WZ56</accession>
<keyword evidence="3 8" id="KW-0812">Transmembrane</keyword>
<evidence type="ECO:0000256" key="8">
    <source>
        <dbReference type="SAM" id="Phobius"/>
    </source>
</evidence>
<feature type="transmembrane region" description="Helical" evidence="8">
    <location>
        <begin position="968"/>
        <end position="988"/>
    </location>
</feature>
<dbReference type="InterPro" id="IPR022113">
    <property type="entry name" value="TMEM131L_N"/>
</dbReference>
<evidence type="ECO:0000256" key="2">
    <source>
        <dbReference type="ARBA" id="ARBA00006682"/>
    </source>
</evidence>
<proteinExistence type="inferred from homology"/>
<feature type="compositionally biased region" description="Polar residues" evidence="7">
    <location>
        <begin position="1025"/>
        <end position="1050"/>
    </location>
</feature>
<feature type="transmembrane region" description="Helical" evidence="8">
    <location>
        <begin position="933"/>
        <end position="956"/>
    </location>
</feature>
<evidence type="ECO:0000256" key="1">
    <source>
        <dbReference type="ARBA" id="ARBA00004479"/>
    </source>
</evidence>
<feature type="region of interest" description="Disordered" evidence="7">
    <location>
        <begin position="232"/>
        <end position="259"/>
    </location>
</feature>
<feature type="domain" description="DUF7579" evidence="10">
    <location>
        <begin position="518"/>
        <end position="627"/>
    </location>
</feature>
<sequence length="1368" mass="150848">MDSSPSRWNQGGTKMRRRAAPLNFIKFNYELLNDCFVAHICLKIIAMELLCYYFKRGKNKFLYVRWYIYAVRYVLSRPDDRSSQKTEALLHVLPPRCPINEAQNELEFDACKSYRGIFDANSQDVLLDGHVSPELVSTHSVKRHSLENICPHSNSFCFPSTLTGFLLNGVDAETEATDDPSGARSEDFSSKSTQVERNLSWSSEHGIFRLFDGRVISCSSFRLDNIHEFPSTNINTKNGHETHSSKSGENAETVESGFSDGFSTPPVEIKPFLLDWGQKNVYCPSLAFLTVKNVDTDSVLSIYGPYSSNSQFYPCNFSDILLAPGEIASICFVFYPTKLGLSSAQLLLQTSFGGFLIGAKGFAIESPYLIKPLIGLDVSSSGRSRKNLSLFNPFNVVEIVAWISISSGNESHSSKAICTIHSLEDSTEYSMLSAKEWLDFESAEGFLPQIAIRPHKNWEVGPLETETIIELDISDHLEGKIVGAFCFQLVRSSGNEIETVMVPLEAELSPNSASDTALVSVSLEALVPCDNSGSVVVSLSVRNDALSVLSVIKIRQVGESAENFQVKSIEGLLLFPRSVTQVAIISYAHPDTFAVTMNCKLLVEINDTRSSLIEIPCVDVISVYSGRKLDSTVGYAQVINNVDYIRGREKSFSSSMQSPSEIKAVDTREADELVLKNWKSQATSNFMSVLEDNEVLFSTVHVGNHCSQWISIKNPSQEPIAVQLILNSGQVIDKCRKTEMHLQPSSSSILAGNKSIAPYGFSIAKDALTEALILPYGSAIFGPILFRPSNSCEWRSSALIRNNLSGVEWLSLRGFGGSFSLVLLEGSNPVQSVEFKLNSPSLLNFSSREILYSMDGKSPFCPHHLIKEVHAKNTGDFPLEVVRVEVSGSECGLDGFLVRNCKGFSLPPGESIMLQISYQSDFSAATIQRDLELALTTGIIVIPMKASLPIYLLNFCKRSIFWMRLKKATAVILFAASLLFLLFCFLFPRVTLYDFESEKNSSTAVNSLSMHLNGKNSGAPEQEHVNSSGNQKQKNSLMDNLLSNSDAQDGTDSRNLRVSIIGKEKGRKRRKKKNSCTGVPKLFDFSSSQSSNSTPSSPLSPASSITLSPDIEISSAAKSSSSDTSSKAGFVDNKVSCLSAQEKSIITRKFAGKAVLLPSATFPSACRTTPYSPCLASTSRIAPHARAPGTKLHNQENGDLGEKLGFEEKFTYDIWGDHLFGLNLSCHSKQGTNLSIENNSESFFVRDPQTLMANSQLKYASPQLEGTRGNKWGSRVCAVPKCLSLNFSKRPAGNTVQQFDKSEETQLSIGVSYPVVENGVNRNRRAQAEFKIPMYYPLEMAKRNNIQNLYHHALRIIFCIFPTPITKS</sequence>
<feature type="region of interest" description="Disordered" evidence="7">
    <location>
        <begin position="1086"/>
        <end position="1105"/>
    </location>
</feature>
<evidence type="ECO:0000256" key="3">
    <source>
        <dbReference type="ARBA" id="ARBA00022692"/>
    </source>
</evidence>
<evidence type="ECO:0000256" key="6">
    <source>
        <dbReference type="ARBA" id="ARBA00023136"/>
    </source>
</evidence>
<evidence type="ECO:0000259" key="11">
    <source>
        <dbReference type="Pfam" id="PF24501"/>
    </source>
</evidence>
<keyword evidence="13" id="KW-1185">Reference proteome</keyword>
<keyword evidence="5 8" id="KW-1133">Transmembrane helix</keyword>
<organism evidence="12 13">
    <name type="scientific">Rehmannia glutinosa</name>
    <name type="common">Chinese foxglove</name>
    <dbReference type="NCBI Taxonomy" id="99300"/>
    <lineage>
        <taxon>Eukaryota</taxon>
        <taxon>Viridiplantae</taxon>
        <taxon>Streptophyta</taxon>
        <taxon>Embryophyta</taxon>
        <taxon>Tracheophyta</taxon>
        <taxon>Spermatophyta</taxon>
        <taxon>Magnoliopsida</taxon>
        <taxon>eudicotyledons</taxon>
        <taxon>Gunneridae</taxon>
        <taxon>Pentapetalae</taxon>
        <taxon>asterids</taxon>
        <taxon>lamiids</taxon>
        <taxon>Lamiales</taxon>
        <taxon>Orobanchaceae</taxon>
        <taxon>Rehmannieae</taxon>
        <taxon>Rehmannia</taxon>
    </lineage>
</organism>
<evidence type="ECO:0000313" key="13">
    <source>
        <dbReference type="Proteomes" id="UP001318860"/>
    </source>
</evidence>
<feature type="compositionally biased region" description="Basic residues" evidence="7">
    <location>
        <begin position="1065"/>
        <end position="1074"/>
    </location>
</feature>